<reference evidence="5" key="1">
    <citation type="submission" date="2017-02" db="UniProtKB">
        <authorList>
            <consortium name="WormBaseParasite"/>
        </authorList>
    </citation>
    <scope>IDENTIFICATION</scope>
</reference>
<dbReference type="InterPro" id="IPR000089">
    <property type="entry name" value="Biotin_lipoyl"/>
</dbReference>
<dbReference type="InterPro" id="IPR003379">
    <property type="entry name" value="Carboxylase_cons_dom"/>
</dbReference>
<dbReference type="Gene3D" id="2.40.50.100">
    <property type="match status" value="1"/>
</dbReference>
<dbReference type="Proteomes" id="UP000274131">
    <property type="component" value="Unassembled WGS sequence"/>
</dbReference>
<evidence type="ECO:0000313" key="3">
    <source>
        <dbReference type="EMBL" id="VDD97143.1"/>
    </source>
</evidence>
<reference evidence="3 4" key="2">
    <citation type="submission" date="2018-10" db="EMBL/GenBank/DDBJ databases">
        <authorList>
            <consortium name="Pathogen Informatics"/>
        </authorList>
    </citation>
    <scope>NUCLEOTIDE SEQUENCE [LARGE SCALE GENOMIC DNA]</scope>
</reference>
<dbReference type="GO" id="GO:0004736">
    <property type="term" value="F:pyruvate carboxylase activity"/>
    <property type="evidence" value="ECO:0007669"/>
    <property type="project" value="TreeGrafter"/>
</dbReference>
<accession>A0A0N4VNZ8</accession>
<sequence>MGAIVAALENTPFDAGLNMEEISRYSAYWETARRLYGPFECAVTMKSGNADVYKHEIPGGQYTNLQFQAFSLGLGEKFDEVKKMYREANLALGDLIKVTPSSKVVGDLAQFMVQNKLTRESLVEKAEELSFPNSVMQFFQASFSIFEKGSAFWFTQESIKDGLIGQPPYGFPEPLRTRALRGQPKYDGRPGENLPALDFDKLHSDLEDKHGRKLRDVDIMTSAMFPQVFDEFEQFRQQYGPVDKLDTRIFLTGMKIGEETEVTIEKGKTLSIKLVAIGELNARGEREVFFDLNGQMRTVFVQDKEASKEIVTRPRAVPGVRGSIGAPMPGQILELKVKEGDKVSPKTPLFVLSAMKMEMVIDSPITGTVKKIHCAAKERVAAGDLIVDIEP</sequence>
<gene>
    <name evidence="3" type="ORF">EVEC_LOCUS11894</name>
</gene>
<dbReference type="PROSITE" id="PS50968">
    <property type="entry name" value="BIOTINYL_LIPOYL"/>
    <property type="match status" value="1"/>
</dbReference>
<dbReference type="SUPFAM" id="SSF51230">
    <property type="entry name" value="Single hybrid motif"/>
    <property type="match status" value="1"/>
</dbReference>
<dbReference type="SUPFAM" id="SSF89000">
    <property type="entry name" value="post-HMGL domain-like"/>
    <property type="match status" value="1"/>
</dbReference>
<evidence type="ECO:0000259" key="2">
    <source>
        <dbReference type="PROSITE" id="PS50968"/>
    </source>
</evidence>
<protein>
    <submittedName>
        <fullName evidence="5">Lipoyl-binding domain-containing protein</fullName>
    </submittedName>
</protein>
<dbReference type="InterPro" id="IPR013785">
    <property type="entry name" value="Aldolase_TIM"/>
</dbReference>
<dbReference type="Gene3D" id="3.20.20.70">
    <property type="entry name" value="Aldolase class I"/>
    <property type="match status" value="1"/>
</dbReference>
<dbReference type="InterPro" id="IPR055268">
    <property type="entry name" value="PCB-like"/>
</dbReference>
<dbReference type="Gene3D" id="3.10.600.10">
    <property type="entry name" value="pyruvate carboxylase f1077a mutant domain"/>
    <property type="match status" value="1"/>
</dbReference>
<evidence type="ECO:0000313" key="5">
    <source>
        <dbReference type="WBParaSite" id="EVEC_0001272101-mRNA-1"/>
    </source>
</evidence>
<dbReference type="PANTHER" id="PTHR43778:SF2">
    <property type="entry name" value="PYRUVATE CARBOXYLASE, MITOCHONDRIAL"/>
    <property type="match status" value="1"/>
</dbReference>
<evidence type="ECO:0000313" key="4">
    <source>
        <dbReference type="Proteomes" id="UP000274131"/>
    </source>
</evidence>
<dbReference type="AlphaFoldDB" id="A0A0N4VNZ8"/>
<proteinExistence type="predicted"/>
<dbReference type="OrthoDB" id="196847at2759"/>
<dbReference type="Pfam" id="PF02436">
    <property type="entry name" value="PYC_OADA"/>
    <property type="match status" value="2"/>
</dbReference>
<dbReference type="Pfam" id="PF00364">
    <property type="entry name" value="Biotin_lipoyl"/>
    <property type="match status" value="1"/>
</dbReference>
<dbReference type="PANTHER" id="PTHR43778">
    <property type="entry name" value="PYRUVATE CARBOXYLASE"/>
    <property type="match status" value="1"/>
</dbReference>
<dbReference type="InterPro" id="IPR011053">
    <property type="entry name" value="Single_hybrid_motif"/>
</dbReference>
<dbReference type="STRING" id="51028.A0A0N4VNZ8"/>
<dbReference type="EMBL" id="UXUI01012919">
    <property type="protein sequence ID" value="VDD97143.1"/>
    <property type="molecule type" value="Genomic_DNA"/>
</dbReference>
<dbReference type="WBParaSite" id="EVEC_0001272101-mRNA-1">
    <property type="protein sequence ID" value="EVEC_0001272101-mRNA-1"/>
    <property type="gene ID" value="EVEC_0001272101"/>
</dbReference>
<keyword evidence="4" id="KW-1185">Reference proteome</keyword>
<dbReference type="GO" id="GO:0006094">
    <property type="term" value="P:gluconeogenesis"/>
    <property type="evidence" value="ECO:0007669"/>
    <property type="project" value="TreeGrafter"/>
</dbReference>
<dbReference type="FunFam" id="2.40.50.100:FF:000003">
    <property type="entry name" value="Acetyl-CoA carboxylase biotin carboxyl carrier protein"/>
    <property type="match status" value="1"/>
</dbReference>
<feature type="domain" description="Lipoyl-binding" evidence="2">
    <location>
        <begin position="315"/>
        <end position="390"/>
    </location>
</feature>
<organism evidence="5">
    <name type="scientific">Enterobius vermicularis</name>
    <name type="common">Human pinworm</name>
    <dbReference type="NCBI Taxonomy" id="51028"/>
    <lineage>
        <taxon>Eukaryota</taxon>
        <taxon>Metazoa</taxon>
        <taxon>Ecdysozoa</taxon>
        <taxon>Nematoda</taxon>
        <taxon>Chromadorea</taxon>
        <taxon>Rhabditida</taxon>
        <taxon>Spirurina</taxon>
        <taxon>Oxyuridomorpha</taxon>
        <taxon>Oxyuroidea</taxon>
        <taxon>Oxyuridae</taxon>
        <taxon>Enterobius</taxon>
    </lineage>
</organism>
<dbReference type="CDD" id="cd06850">
    <property type="entry name" value="biotinyl_domain"/>
    <property type="match status" value="1"/>
</dbReference>
<evidence type="ECO:0000256" key="1">
    <source>
        <dbReference type="ARBA" id="ARBA00023267"/>
    </source>
</evidence>
<name>A0A0N4VNZ8_ENTVE</name>
<dbReference type="GO" id="GO:0005737">
    <property type="term" value="C:cytoplasm"/>
    <property type="evidence" value="ECO:0007669"/>
    <property type="project" value="TreeGrafter"/>
</dbReference>
<keyword evidence="1" id="KW-0092">Biotin</keyword>